<organism evidence="2 3">
    <name type="scientific">Lasiosphaeria hispida</name>
    <dbReference type="NCBI Taxonomy" id="260671"/>
    <lineage>
        <taxon>Eukaryota</taxon>
        <taxon>Fungi</taxon>
        <taxon>Dikarya</taxon>
        <taxon>Ascomycota</taxon>
        <taxon>Pezizomycotina</taxon>
        <taxon>Sordariomycetes</taxon>
        <taxon>Sordariomycetidae</taxon>
        <taxon>Sordariales</taxon>
        <taxon>Lasiosphaeriaceae</taxon>
        <taxon>Lasiosphaeria</taxon>
    </lineage>
</organism>
<evidence type="ECO:0000256" key="1">
    <source>
        <dbReference type="SAM" id="MobiDB-lite"/>
    </source>
</evidence>
<dbReference type="EMBL" id="JAUIQD010000006">
    <property type="protein sequence ID" value="KAK3346919.1"/>
    <property type="molecule type" value="Genomic_DNA"/>
</dbReference>
<keyword evidence="3" id="KW-1185">Reference proteome</keyword>
<feature type="compositionally biased region" description="Polar residues" evidence="1">
    <location>
        <begin position="1"/>
        <end position="16"/>
    </location>
</feature>
<comment type="caution">
    <text evidence="2">The sequence shown here is derived from an EMBL/GenBank/DDBJ whole genome shotgun (WGS) entry which is preliminary data.</text>
</comment>
<name>A0AAJ0HCW5_9PEZI</name>
<evidence type="ECO:0000313" key="3">
    <source>
        <dbReference type="Proteomes" id="UP001275084"/>
    </source>
</evidence>
<sequence>MATTNTQDSESPSQNAAPPVTSVALTPNPRAKDTGNIEEGRDAYNPGKFHPVCIEDVHAEKYKMLSKIGYGLYSTKEDDDRFRALKALSAECYSAGTPIFEREILTHLRDSEGARKLMGYQTFAVSSRISSTHVCLSSRLWDAWFKDSMIPYPIMRCFIINLYWLLISHMNRMLSTQPANIFVKFQDISLIESGYLAKAPILQQNRAEKRYTPIQSLPLRSYYFSEADQRHLDEFDIALGDWGVSSWADRHLSECIQVHY</sequence>
<gene>
    <name evidence="2" type="ORF">B0T25DRAFT_584017</name>
</gene>
<reference evidence="2" key="1">
    <citation type="journal article" date="2023" name="Mol. Phylogenet. Evol.">
        <title>Genome-scale phylogeny and comparative genomics of the fungal order Sordariales.</title>
        <authorList>
            <person name="Hensen N."/>
            <person name="Bonometti L."/>
            <person name="Westerberg I."/>
            <person name="Brannstrom I.O."/>
            <person name="Guillou S."/>
            <person name="Cros-Aarteil S."/>
            <person name="Calhoun S."/>
            <person name="Haridas S."/>
            <person name="Kuo A."/>
            <person name="Mondo S."/>
            <person name="Pangilinan J."/>
            <person name="Riley R."/>
            <person name="LaButti K."/>
            <person name="Andreopoulos B."/>
            <person name="Lipzen A."/>
            <person name="Chen C."/>
            <person name="Yan M."/>
            <person name="Daum C."/>
            <person name="Ng V."/>
            <person name="Clum A."/>
            <person name="Steindorff A."/>
            <person name="Ohm R.A."/>
            <person name="Martin F."/>
            <person name="Silar P."/>
            <person name="Natvig D.O."/>
            <person name="Lalanne C."/>
            <person name="Gautier V."/>
            <person name="Ament-Velasquez S.L."/>
            <person name="Kruys A."/>
            <person name="Hutchinson M.I."/>
            <person name="Powell A.J."/>
            <person name="Barry K."/>
            <person name="Miller A.N."/>
            <person name="Grigoriev I.V."/>
            <person name="Debuchy R."/>
            <person name="Gladieux P."/>
            <person name="Hiltunen Thoren M."/>
            <person name="Johannesson H."/>
        </authorList>
    </citation>
    <scope>NUCLEOTIDE SEQUENCE</scope>
    <source>
        <strain evidence="2">CBS 955.72</strain>
    </source>
</reference>
<accession>A0AAJ0HCW5</accession>
<feature type="region of interest" description="Disordered" evidence="1">
    <location>
        <begin position="1"/>
        <end position="43"/>
    </location>
</feature>
<feature type="compositionally biased region" description="Basic and acidic residues" evidence="1">
    <location>
        <begin position="30"/>
        <end position="42"/>
    </location>
</feature>
<dbReference type="Gene3D" id="3.30.200.20">
    <property type="entry name" value="Phosphorylase Kinase, domain 1"/>
    <property type="match status" value="1"/>
</dbReference>
<dbReference type="AlphaFoldDB" id="A0AAJ0HCW5"/>
<protein>
    <submittedName>
        <fullName evidence="2">Uncharacterized protein</fullName>
    </submittedName>
</protein>
<proteinExistence type="predicted"/>
<dbReference type="Proteomes" id="UP001275084">
    <property type="component" value="Unassembled WGS sequence"/>
</dbReference>
<evidence type="ECO:0000313" key="2">
    <source>
        <dbReference type="EMBL" id="KAK3346919.1"/>
    </source>
</evidence>
<reference evidence="2" key="2">
    <citation type="submission" date="2023-06" db="EMBL/GenBank/DDBJ databases">
        <authorList>
            <consortium name="Lawrence Berkeley National Laboratory"/>
            <person name="Haridas S."/>
            <person name="Hensen N."/>
            <person name="Bonometti L."/>
            <person name="Westerberg I."/>
            <person name="Brannstrom I.O."/>
            <person name="Guillou S."/>
            <person name="Cros-Aarteil S."/>
            <person name="Calhoun S."/>
            <person name="Kuo A."/>
            <person name="Mondo S."/>
            <person name="Pangilinan J."/>
            <person name="Riley R."/>
            <person name="Labutti K."/>
            <person name="Andreopoulos B."/>
            <person name="Lipzen A."/>
            <person name="Chen C."/>
            <person name="Yanf M."/>
            <person name="Daum C."/>
            <person name="Ng V."/>
            <person name="Clum A."/>
            <person name="Steindorff A."/>
            <person name="Ohm R."/>
            <person name="Martin F."/>
            <person name="Silar P."/>
            <person name="Natvig D."/>
            <person name="Lalanne C."/>
            <person name="Gautier V."/>
            <person name="Ament-Velasquez S.L."/>
            <person name="Kruys A."/>
            <person name="Hutchinson M.I."/>
            <person name="Powell A.J."/>
            <person name="Barry K."/>
            <person name="Miller A.N."/>
            <person name="Grigoriev I.V."/>
            <person name="Debuchy R."/>
            <person name="Gladieux P."/>
            <person name="Thoren M.H."/>
            <person name="Johannesson H."/>
        </authorList>
    </citation>
    <scope>NUCLEOTIDE SEQUENCE</scope>
    <source>
        <strain evidence="2">CBS 955.72</strain>
    </source>
</reference>
<dbReference type="Gene3D" id="1.10.510.10">
    <property type="entry name" value="Transferase(Phosphotransferase) domain 1"/>
    <property type="match status" value="1"/>
</dbReference>